<reference evidence="2 3" key="1">
    <citation type="submission" date="2020-11" db="EMBL/GenBank/DDBJ databases">
        <title>Fusibacter basophilias sp. nov.</title>
        <authorList>
            <person name="Qiu D."/>
        </authorList>
    </citation>
    <scope>NUCLEOTIDE SEQUENCE [LARGE SCALE GENOMIC DNA]</scope>
    <source>
        <strain evidence="2 3">Q10-2</strain>
    </source>
</reference>
<dbReference type="NCBIfam" id="NF003816">
    <property type="entry name" value="PRK05406.1-5"/>
    <property type="match status" value="1"/>
</dbReference>
<dbReference type="SUPFAM" id="SSF88713">
    <property type="entry name" value="Glycoside hydrolase/deacetylase"/>
    <property type="match status" value="1"/>
</dbReference>
<comment type="catalytic activity">
    <reaction evidence="1">
        <text>5-oxo-L-proline + ATP + 2 H2O = L-glutamate + ADP + phosphate + H(+)</text>
        <dbReference type="Rhea" id="RHEA:10348"/>
        <dbReference type="ChEBI" id="CHEBI:15377"/>
        <dbReference type="ChEBI" id="CHEBI:15378"/>
        <dbReference type="ChEBI" id="CHEBI:29985"/>
        <dbReference type="ChEBI" id="CHEBI:30616"/>
        <dbReference type="ChEBI" id="CHEBI:43474"/>
        <dbReference type="ChEBI" id="CHEBI:58402"/>
        <dbReference type="ChEBI" id="CHEBI:456216"/>
        <dbReference type="EC" id="3.5.2.9"/>
    </reaction>
</comment>
<gene>
    <name evidence="1" type="primary">pxpA</name>
    <name evidence="2" type="ORF">ISU02_19290</name>
</gene>
<keyword evidence="1" id="KW-0378">Hydrolase</keyword>
<dbReference type="InterPro" id="IPR005501">
    <property type="entry name" value="LamB/YcsF/PxpA-like"/>
</dbReference>
<keyword evidence="1" id="KW-0067">ATP-binding</keyword>
<dbReference type="Gene3D" id="3.20.20.370">
    <property type="entry name" value="Glycoside hydrolase/deacetylase"/>
    <property type="match status" value="1"/>
</dbReference>
<dbReference type="Proteomes" id="UP000614200">
    <property type="component" value="Unassembled WGS sequence"/>
</dbReference>
<comment type="function">
    <text evidence="1">Catalyzes the cleavage of 5-oxoproline to form L-glutamate coupled to the hydrolysis of ATP to ADP and inorganic phosphate.</text>
</comment>
<name>A0ABR9ZXQ3_9FIRM</name>
<dbReference type="EC" id="3.5.2.9" evidence="1"/>
<comment type="subunit">
    <text evidence="1">Forms a complex composed of PxpA, PxpB and PxpC.</text>
</comment>
<comment type="caution">
    <text evidence="2">The sequence shown here is derived from an EMBL/GenBank/DDBJ whole genome shotgun (WGS) entry which is preliminary data.</text>
</comment>
<keyword evidence="1" id="KW-0547">Nucleotide-binding</keyword>
<dbReference type="Pfam" id="PF03746">
    <property type="entry name" value="LamB_YcsF"/>
    <property type="match status" value="1"/>
</dbReference>
<keyword evidence="3" id="KW-1185">Reference proteome</keyword>
<evidence type="ECO:0000313" key="2">
    <source>
        <dbReference type="EMBL" id="MBF4695246.1"/>
    </source>
</evidence>
<protein>
    <recommendedName>
        <fullName evidence="1">5-oxoprolinase subunit A</fullName>
        <shortName evidence="1">5-OPase subunit A</shortName>
        <ecNumber evidence="1">3.5.2.9</ecNumber>
    </recommendedName>
    <alternativeName>
        <fullName evidence="1">5-oxoprolinase (ATP-hydrolyzing) subunit A</fullName>
    </alternativeName>
</protein>
<evidence type="ECO:0000256" key="1">
    <source>
        <dbReference type="HAMAP-Rule" id="MF_00691"/>
    </source>
</evidence>
<organism evidence="2 3">
    <name type="scientific">Fusibacter ferrireducens</name>
    <dbReference type="NCBI Taxonomy" id="2785058"/>
    <lineage>
        <taxon>Bacteria</taxon>
        <taxon>Bacillati</taxon>
        <taxon>Bacillota</taxon>
        <taxon>Clostridia</taxon>
        <taxon>Eubacteriales</taxon>
        <taxon>Eubacteriales Family XII. Incertae Sedis</taxon>
        <taxon>Fusibacter</taxon>
    </lineage>
</organism>
<dbReference type="InterPro" id="IPR011330">
    <property type="entry name" value="Glyco_hydro/deAcase_b/a-brl"/>
</dbReference>
<accession>A0ABR9ZXQ3</accession>
<dbReference type="EMBL" id="JADKNH010000014">
    <property type="protein sequence ID" value="MBF4695246.1"/>
    <property type="molecule type" value="Genomic_DNA"/>
</dbReference>
<evidence type="ECO:0000313" key="3">
    <source>
        <dbReference type="Proteomes" id="UP000614200"/>
    </source>
</evidence>
<proteinExistence type="inferred from homology"/>
<dbReference type="HAMAP" id="MF_00691">
    <property type="entry name" value="PxpA"/>
    <property type="match status" value="1"/>
</dbReference>
<dbReference type="NCBIfam" id="NF003814">
    <property type="entry name" value="PRK05406.1-3"/>
    <property type="match status" value="1"/>
</dbReference>
<comment type="similarity">
    <text evidence="1">Belongs to the LamB/PxpA family.</text>
</comment>
<dbReference type="CDD" id="cd10787">
    <property type="entry name" value="LamB_YcsF_like"/>
    <property type="match status" value="1"/>
</dbReference>
<dbReference type="RefSeq" id="WP_194703554.1">
    <property type="nucleotide sequence ID" value="NZ_JADKNH010000014.1"/>
</dbReference>
<dbReference type="PANTHER" id="PTHR30292:SF0">
    <property type="entry name" value="5-OXOPROLINASE SUBUNIT A"/>
    <property type="match status" value="1"/>
</dbReference>
<dbReference type="PANTHER" id="PTHR30292">
    <property type="entry name" value="UNCHARACTERIZED PROTEIN YBGL-RELATED"/>
    <property type="match status" value="1"/>
</dbReference>
<sequence length="251" mass="27170">MMKIDINSDLGESFGNYTLGMDAALLSLISSANIACGWHAGDANVMAQTVRDALENNVAIGCHPGFPDLLGFGRRTIQVSPQELKNYVKYQIGALNAFVTSEGGVLKHVKPHGAMYNMAARDEKLAHAIAEAIYEINPEMKLMGLSGSQMITSAQRLGLKTISEVFADRAYLSDGSLVPRSQKGAVIHDREKAIEQVMQMVKTQTVTALSGEKIEIEADSICVHGDNQKAIEFVMGIRKHLIGEGIQIKAV</sequence>